<sequence>MKQMKTRTTTTTKVARVHLYIRDSYGVAQTTIIVLFYLTTAAYENQRPCSEKTKVCKGGFGYVFVAQDISTGKEYALKRLLAGDNDASKSILREIKFLTKLSGHPNIIHFYAAASIEKEHSEHGKAEYLLLTELCTGQWKLFLPFVYKYQMFYI</sequence>
<dbReference type="GO" id="GO:0004674">
    <property type="term" value="F:protein serine/threonine kinase activity"/>
    <property type="evidence" value="ECO:0007669"/>
    <property type="project" value="TreeGrafter"/>
</dbReference>
<comment type="caution">
    <text evidence="3">The sequence shown here is derived from an EMBL/GenBank/DDBJ whole genome shotgun (WGS) entry which is preliminary data.</text>
</comment>
<dbReference type="GO" id="GO:0005737">
    <property type="term" value="C:cytoplasm"/>
    <property type="evidence" value="ECO:0007669"/>
    <property type="project" value="TreeGrafter"/>
</dbReference>
<dbReference type="GO" id="GO:0045747">
    <property type="term" value="P:positive regulation of Notch signaling pathway"/>
    <property type="evidence" value="ECO:0007669"/>
    <property type="project" value="TreeGrafter"/>
</dbReference>
<dbReference type="AlphaFoldDB" id="A0A8X6RX88"/>
<keyword evidence="1" id="KW-0547">Nucleotide-binding</keyword>
<dbReference type="GO" id="GO:2000369">
    <property type="term" value="P:regulation of clathrin-dependent endocytosis"/>
    <property type="evidence" value="ECO:0007669"/>
    <property type="project" value="TreeGrafter"/>
</dbReference>
<name>A0A8X6RX88_TRICX</name>
<dbReference type="GO" id="GO:0005524">
    <property type="term" value="F:ATP binding"/>
    <property type="evidence" value="ECO:0007669"/>
    <property type="project" value="InterPro"/>
</dbReference>
<gene>
    <name evidence="3" type="primary">Gak</name>
    <name evidence="3" type="ORF">TNCV_2139951</name>
</gene>
<dbReference type="EMBL" id="BMAU01021221">
    <property type="protein sequence ID" value="GFY00600.1"/>
    <property type="molecule type" value="Genomic_DNA"/>
</dbReference>
<dbReference type="PANTHER" id="PTHR22967:SF105">
    <property type="entry name" value="CYCLIN-G-ASSOCIATED KINASE"/>
    <property type="match status" value="1"/>
</dbReference>
<keyword evidence="3" id="KW-0808">Transferase</keyword>
<dbReference type="GO" id="GO:0035612">
    <property type="term" value="F:AP-2 adaptor complex binding"/>
    <property type="evidence" value="ECO:0007669"/>
    <property type="project" value="TreeGrafter"/>
</dbReference>
<dbReference type="Pfam" id="PF00069">
    <property type="entry name" value="Pkinase"/>
    <property type="match status" value="1"/>
</dbReference>
<evidence type="ECO:0000256" key="1">
    <source>
        <dbReference type="ARBA" id="ARBA00022741"/>
    </source>
</evidence>
<dbReference type="Proteomes" id="UP000887159">
    <property type="component" value="Unassembled WGS sequence"/>
</dbReference>
<dbReference type="SUPFAM" id="SSF56112">
    <property type="entry name" value="Protein kinase-like (PK-like)"/>
    <property type="match status" value="1"/>
</dbReference>
<accession>A0A8X6RX88</accession>
<keyword evidence="4" id="KW-1185">Reference proteome</keyword>
<feature type="domain" description="Protein kinase" evidence="2">
    <location>
        <begin position="49"/>
        <end position="154"/>
    </location>
</feature>
<evidence type="ECO:0000259" key="2">
    <source>
        <dbReference type="PROSITE" id="PS50011"/>
    </source>
</evidence>
<keyword evidence="3" id="KW-0418">Kinase</keyword>
<reference evidence="3" key="1">
    <citation type="submission" date="2020-08" db="EMBL/GenBank/DDBJ databases">
        <title>Multicomponent nature underlies the extraordinary mechanical properties of spider dragline silk.</title>
        <authorList>
            <person name="Kono N."/>
            <person name="Nakamura H."/>
            <person name="Mori M."/>
            <person name="Yoshida Y."/>
            <person name="Ohtoshi R."/>
            <person name="Malay A.D."/>
            <person name="Moran D.A.P."/>
            <person name="Tomita M."/>
            <person name="Numata K."/>
            <person name="Arakawa K."/>
        </authorList>
    </citation>
    <scope>NUCLEOTIDE SEQUENCE</scope>
</reference>
<evidence type="ECO:0000313" key="4">
    <source>
        <dbReference type="Proteomes" id="UP000887159"/>
    </source>
</evidence>
<protein>
    <submittedName>
        <fullName evidence="3">Cyclin-G-associated kinase</fullName>
    </submittedName>
</protein>
<dbReference type="InterPro" id="IPR000719">
    <property type="entry name" value="Prot_kinase_dom"/>
</dbReference>
<dbReference type="PROSITE" id="PS50011">
    <property type="entry name" value="PROTEIN_KINASE_DOM"/>
    <property type="match status" value="1"/>
</dbReference>
<organism evidence="3 4">
    <name type="scientific">Trichonephila clavipes</name>
    <name type="common">Golden silk orbweaver</name>
    <name type="synonym">Nephila clavipes</name>
    <dbReference type="NCBI Taxonomy" id="2585209"/>
    <lineage>
        <taxon>Eukaryota</taxon>
        <taxon>Metazoa</taxon>
        <taxon>Ecdysozoa</taxon>
        <taxon>Arthropoda</taxon>
        <taxon>Chelicerata</taxon>
        <taxon>Arachnida</taxon>
        <taxon>Araneae</taxon>
        <taxon>Araneomorphae</taxon>
        <taxon>Entelegynae</taxon>
        <taxon>Araneoidea</taxon>
        <taxon>Nephilidae</taxon>
        <taxon>Trichonephila</taxon>
    </lineage>
</organism>
<dbReference type="PANTHER" id="PTHR22967">
    <property type="entry name" value="SERINE/THREONINE PROTEIN KINASE"/>
    <property type="match status" value="1"/>
</dbReference>
<dbReference type="Gene3D" id="3.30.200.20">
    <property type="entry name" value="Phosphorylase Kinase, domain 1"/>
    <property type="match status" value="1"/>
</dbReference>
<proteinExistence type="predicted"/>
<dbReference type="InterPro" id="IPR011009">
    <property type="entry name" value="Kinase-like_dom_sf"/>
</dbReference>
<evidence type="ECO:0000313" key="3">
    <source>
        <dbReference type="EMBL" id="GFY00600.1"/>
    </source>
</evidence>